<keyword evidence="2" id="KW-0378">Hydrolase</keyword>
<gene>
    <name evidence="4" type="ORF">EPI11_07405</name>
</gene>
<feature type="short sequence motif" description="GXSXG" evidence="2">
    <location>
        <begin position="36"/>
        <end position="40"/>
    </location>
</feature>
<comment type="caution">
    <text evidence="4">The sequence shown here is derived from an EMBL/GenBank/DDBJ whole genome shotgun (WGS) entry which is preliminary data.</text>
</comment>
<evidence type="ECO:0000313" key="5">
    <source>
        <dbReference type="Proteomes" id="UP000287527"/>
    </source>
</evidence>
<evidence type="ECO:0000256" key="1">
    <source>
        <dbReference type="ARBA" id="ARBA00023098"/>
    </source>
</evidence>
<sequence>MNALVISGGGSKGAFAGGVSEYLLKIQKKDYKLFVGTSTGSLLIPFLAIGDIERIKKIYTTIKQEDIFSVCPITIKKENGIVKTGINHWGIVKQFFKRQKTLGDSTNLRLLIKENFTEKDFELIRSLGKEIVVTVANLTTHQIEHKSSNDCGYEDFCDWLWASANLVPLMSLVSKNGCEYADGGFGNLIPIEQAIRKGATAIDVIVLKIKDGVYNNPPLRNALDVFFRTYDFMLNQIALDDILIANLEAASQNVTVSFYHINRVLTTHSYIFDADDMRQWWQEGYEMFQSKECTKHYLTPKSNSKNDFS</sequence>
<dbReference type="GO" id="GO:0016787">
    <property type="term" value="F:hydrolase activity"/>
    <property type="evidence" value="ECO:0007669"/>
    <property type="project" value="UniProtKB-UniRule"/>
</dbReference>
<dbReference type="PROSITE" id="PS51635">
    <property type="entry name" value="PNPLA"/>
    <property type="match status" value="1"/>
</dbReference>
<feature type="active site" description="Nucleophile" evidence="2">
    <location>
        <position position="38"/>
    </location>
</feature>
<keyword evidence="2" id="KW-0442">Lipid degradation</keyword>
<evidence type="ECO:0000256" key="2">
    <source>
        <dbReference type="PROSITE-ProRule" id="PRU01161"/>
    </source>
</evidence>
<dbReference type="GO" id="GO:0016042">
    <property type="term" value="P:lipid catabolic process"/>
    <property type="evidence" value="ECO:0007669"/>
    <property type="project" value="UniProtKB-UniRule"/>
</dbReference>
<keyword evidence="1 2" id="KW-0443">Lipid metabolism</keyword>
<name>A0A3S3QDH2_9FLAO</name>
<dbReference type="OrthoDB" id="1489257at2"/>
<keyword evidence="5" id="KW-1185">Reference proteome</keyword>
<dbReference type="Pfam" id="PF01734">
    <property type="entry name" value="Patatin"/>
    <property type="match status" value="1"/>
</dbReference>
<dbReference type="RefSeq" id="WP_128389321.1">
    <property type="nucleotide sequence ID" value="NZ_SBII01000004.1"/>
</dbReference>
<reference evidence="4 5" key="1">
    <citation type="submission" date="2019-01" db="EMBL/GenBank/DDBJ databases">
        <title>Flavobacterium sp. nov.,isolated from freshwater.</title>
        <authorList>
            <person name="Zhang R."/>
            <person name="Du Z.-J."/>
        </authorList>
    </citation>
    <scope>NUCLEOTIDE SEQUENCE [LARGE SCALE GENOMIC DNA]</scope>
    <source>
        <strain evidence="4 5">1E403</strain>
    </source>
</reference>
<dbReference type="Gene3D" id="3.40.1090.10">
    <property type="entry name" value="Cytosolic phospholipase A2 catalytic domain"/>
    <property type="match status" value="1"/>
</dbReference>
<dbReference type="EMBL" id="SBII01000004">
    <property type="protein sequence ID" value="RWX00839.1"/>
    <property type="molecule type" value="Genomic_DNA"/>
</dbReference>
<evidence type="ECO:0000313" key="4">
    <source>
        <dbReference type="EMBL" id="RWX00839.1"/>
    </source>
</evidence>
<accession>A0A3S3QDH2</accession>
<feature type="active site" description="Proton acceptor" evidence="2">
    <location>
        <position position="182"/>
    </location>
</feature>
<dbReference type="Proteomes" id="UP000287527">
    <property type="component" value="Unassembled WGS sequence"/>
</dbReference>
<organism evidence="4 5">
    <name type="scientific">Flavobacterium cerinum</name>
    <dbReference type="NCBI Taxonomy" id="2502784"/>
    <lineage>
        <taxon>Bacteria</taxon>
        <taxon>Pseudomonadati</taxon>
        <taxon>Bacteroidota</taxon>
        <taxon>Flavobacteriia</taxon>
        <taxon>Flavobacteriales</taxon>
        <taxon>Flavobacteriaceae</taxon>
        <taxon>Flavobacterium</taxon>
    </lineage>
</organism>
<proteinExistence type="predicted"/>
<dbReference type="SUPFAM" id="SSF52151">
    <property type="entry name" value="FabD/lysophospholipase-like"/>
    <property type="match status" value="1"/>
</dbReference>
<dbReference type="InterPro" id="IPR002641">
    <property type="entry name" value="PNPLA_dom"/>
</dbReference>
<feature type="domain" description="PNPLA" evidence="3">
    <location>
        <begin position="4"/>
        <end position="195"/>
    </location>
</feature>
<evidence type="ECO:0000259" key="3">
    <source>
        <dbReference type="PROSITE" id="PS51635"/>
    </source>
</evidence>
<protein>
    <submittedName>
        <fullName evidence="4">Patatin-like phospholipase family protein</fullName>
    </submittedName>
</protein>
<dbReference type="InterPro" id="IPR016035">
    <property type="entry name" value="Acyl_Trfase/lysoPLipase"/>
</dbReference>
<dbReference type="AlphaFoldDB" id="A0A3S3QDH2"/>
<feature type="short sequence motif" description="GXGXXG" evidence="2">
    <location>
        <begin position="8"/>
        <end position="13"/>
    </location>
</feature>
<feature type="short sequence motif" description="DGA/G" evidence="2">
    <location>
        <begin position="182"/>
        <end position="184"/>
    </location>
</feature>